<reference evidence="5" key="1">
    <citation type="submission" date="2020-05" db="EMBL/GenBank/DDBJ databases">
        <authorList>
            <person name="Zhu T."/>
            <person name="Keshari N."/>
            <person name="Lu X."/>
        </authorList>
    </citation>
    <scope>NUCLEOTIDE SEQUENCE</scope>
    <source>
        <strain evidence="5">NK1-12</strain>
    </source>
</reference>
<dbReference type="EMBL" id="CP053586">
    <property type="protein sequence ID" value="WNZ25554.1"/>
    <property type="molecule type" value="Genomic_DNA"/>
</dbReference>
<dbReference type="Gene3D" id="3.30.420.10">
    <property type="entry name" value="Ribonuclease H-like superfamily/Ribonuclease H"/>
    <property type="match status" value="1"/>
</dbReference>
<dbReference type="GO" id="GO:0004803">
    <property type="term" value="F:transposase activity"/>
    <property type="evidence" value="ECO:0007669"/>
    <property type="project" value="InterPro"/>
</dbReference>
<comment type="function">
    <text evidence="1">Involved in the transposition of the insertion sequence.</text>
</comment>
<name>A0AA96WI61_9CYAN</name>
<dbReference type="PROSITE" id="PS50994">
    <property type="entry name" value="INTEGRASE"/>
    <property type="match status" value="1"/>
</dbReference>
<dbReference type="Pfam" id="PF01527">
    <property type="entry name" value="HTH_Tnp_1"/>
    <property type="match status" value="1"/>
</dbReference>
<dbReference type="RefSeq" id="WP_316431708.1">
    <property type="nucleotide sequence ID" value="NZ_CP053586.1"/>
</dbReference>
<dbReference type="InterPro" id="IPR025948">
    <property type="entry name" value="HTH-like_dom"/>
</dbReference>
<dbReference type="GO" id="GO:0006313">
    <property type="term" value="P:DNA transposition"/>
    <property type="evidence" value="ECO:0007669"/>
    <property type="project" value="InterPro"/>
</dbReference>
<organism evidence="5">
    <name type="scientific">Leptolyngbya sp. NK1-12</name>
    <dbReference type="NCBI Taxonomy" id="2547451"/>
    <lineage>
        <taxon>Bacteria</taxon>
        <taxon>Bacillati</taxon>
        <taxon>Cyanobacteriota</taxon>
        <taxon>Cyanophyceae</taxon>
        <taxon>Leptolyngbyales</taxon>
        <taxon>Leptolyngbyaceae</taxon>
        <taxon>Leptolyngbya group</taxon>
        <taxon>Leptolyngbya</taxon>
    </lineage>
</organism>
<protein>
    <submittedName>
        <fullName evidence="5">IS3 family transposase</fullName>
    </submittedName>
</protein>
<dbReference type="SUPFAM" id="SSF53098">
    <property type="entry name" value="Ribonuclease H-like"/>
    <property type="match status" value="1"/>
</dbReference>
<evidence type="ECO:0000313" key="5">
    <source>
        <dbReference type="EMBL" id="WNZ25554.1"/>
    </source>
</evidence>
<evidence type="ECO:0000259" key="3">
    <source>
        <dbReference type="PROSITE" id="PS50960"/>
    </source>
</evidence>
<dbReference type="InterPro" id="IPR012337">
    <property type="entry name" value="RNaseH-like_sf"/>
</dbReference>
<dbReference type="Pfam" id="PF00665">
    <property type="entry name" value="rve"/>
    <property type="match status" value="1"/>
</dbReference>
<dbReference type="GO" id="GO:0003677">
    <property type="term" value="F:DNA binding"/>
    <property type="evidence" value="ECO:0007669"/>
    <property type="project" value="InterPro"/>
</dbReference>
<accession>A0AA96WI61</accession>
<dbReference type="InterPro" id="IPR007889">
    <property type="entry name" value="HTH_Psq"/>
</dbReference>
<evidence type="ECO:0000259" key="4">
    <source>
        <dbReference type="PROSITE" id="PS50994"/>
    </source>
</evidence>
<feature type="domain" description="HTH psq-type" evidence="3">
    <location>
        <begin position="1"/>
        <end position="52"/>
    </location>
</feature>
<proteinExistence type="predicted"/>
<dbReference type="InterPro" id="IPR048020">
    <property type="entry name" value="Transpos_IS3"/>
</dbReference>
<keyword evidence="2" id="KW-0175">Coiled coil</keyword>
<dbReference type="InterPro" id="IPR050900">
    <property type="entry name" value="Transposase_IS3/IS150/IS904"/>
</dbReference>
<dbReference type="InterPro" id="IPR009057">
    <property type="entry name" value="Homeodomain-like_sf"/>
</dbReference>
<dbReference type="Pfam" id="PF13276">
    <property type="entry name" value="HTH_21"/>
    <property type="match status" value="1"/>
</dbReference>
<feature type="domain" description="Integrase catalytic" evidence="4">
    <location>
        <begin position="219"/>
        <end position="383"/>
    </location>
</feature>
<dbReference type="Gene3D" id="1.10.10.60">
    <property type="entry name" value="Homeodomain-like"/>
    <property type="match status" value="1"/>
</dbReference>
<feature type="coiled-coil region" evidence="2">
    <location>
        <begin position="62"/>
        <end position="89"/>
    </location>
</feature>
<dbReference type="SUPFAM" id="SSF46689">
    <property type="entry name" value="Homeodomain-like"/>
    <property type="match status" value="1"/>
</dbReference>
<dbReference type="NCBIfam" id="NF033516">
    <property type="entry name" value="transpos_IS3"/>
    <property type="match status" value="1"/>
</dbReference>
<sequence>MSNKPRRQFTPEQKAEAVRIVLQSDKPISQIAKEMGLTESTLRNWVKQAQIDQAAAPNGALTTEERQELNRLRREVKRLQMEREFLKKDGCLLCSRKQPYELIEAEKANFPVTLMCEVLEVSKSGYYAWCKRPPSPRNQENEHLSQQIATIHQESRQTYGAPRIHATLRARGFQVGRHRVARLMSHLDISVRPKRRFKLTTDSNHPFAIAPNVLERNFTTTEPDKAWVADITYIPTLQGWLYLAVIIDLFSRRVVGWSMAEHMRVDLVLAALQVALGHRVPATSGLLFHSDRGSQYASGEYRGALQAAGISCSMSRKGNCWDNAVTESFFGTLKTEFIHVQSFVTREVAKTSIVEWIEVFCNRQRIHSTLNYLSPVQFEQQSWLSLQHSRAA</sequence>
<dbReference type="GO" id="GO:0015074">
    <property type="term" value="P:DNA integration"/>
    <property type="evidence" value="ECO:0007669"/>
    <property type="project" value="InterPro"/>
</dbReference>
<evidence type="ECO:0000256" key="2">
    <source>
        <dbReference type="SAM" id="Coils"/>
    </source>
</evidence>
<dbReference type="InterPro" id="IPR001584">
    <property type="entry name" value="Integrase_cat-core"/>
</dbReference>
<dbReference type="PANTHER" id="PTHR46889:SF4">
    <property type="entry name" value="TRANSPOSASE INSO FOR INSERTION SEQUENCE ELEMENT IS911B-RELATED"/>
    <property type="match status" value="1"/>
</dbReference>
<dbReference type="PANTHER" id="PTHR46889">
    <property type="entry name" value="TRANSPOSASE INSF FOR INSERTION SEQUENCE IS3B-RELATED"/>
    <property type="match status" value="1"/>
</dbReference>
<dbReference type="PROSITE" id="PS50960">
    <property type="entry name" value="HTH_PSQ"/>
    <property type="match status" value="1"/>
</dbReference>
<dbReference type="InterPro" id="IPR002514">
    <property type="entry name" value="Transposase_8"/>
</dbReference>
<dbReference type="InterPro" id="IPR036397">
    <property type="entry name" value="RNaseH_sf"/>
</dbReference>
<dbReference type="AlphaFoldDB" id="A0AA96WI61"/>
<dbReference type="Pfam" id="PF13333">
    <property type="entry name" value="rve_2"/>
    <property type="match status" value="1"/>
</dbReference>
<gene>
    <name evidence="5" type="ORF">HJG54_23710</name>
</gene>
<evidence type="ECO:0000256" key="1">
    <source>
        <dbReference type="ARBA" id="ARBA00002286"/>
    </source>
</evidence>